<dbReference type="InterPro" id="IPR045738">
    <property type="entry name" value="DUF6088"/>
</dbReference>
<evidence type="ECO:0000313" key="4">
    <source>
        <dbReference type="Proteomes" id="UP000255066"/>
    </source>
</evidence>
<organism evidence="2 4">
    <name type="scientific">Legionella birminghamensis</name>
    <dbReference type="NCBI Taxonomy" id="28083"/>
    <lineage>
        <taxon>Bacteria</taxon>
        <taxon>Pseudomonadati</taxon>
        <taxon>Pseudomonadota</taxon>
        <taxon>Gammaproteobacteria</taxon>
        <taxon>Legionellales</taxon>
        <taxon>Legionellaceae</taxon>
        <taxon>Legionella</taxon>
    </lineage>
</organism>
<dbReference type="OrthoDB" id="573467at2"/>
<reference evidence="1 3" key="1">
    <citation type="submission" date="2015-11" db="EMBL/GenBank/DDBJ databases">
        <title>Genomic analysis of 38 Legionella species identifies large and diverse effector repertoires.</title>
        <authorList>
            <person name="Burstein D."/>
            <person name="Amaro F."/>
            <person name="Zusman T."/>
            <person name="Lifshitz Z."/>
            <person name="Cohen O."/>
            <person name="Gilbert J.A."/>
            <person name="Pupko T."/>
            <person name="Shuman H.A."/>
            <person name="Segal G."/>
        </authorList>
    </citation>
    <scope>NUCLEOTIDE SEQUENCE [LARGE SCALE GENOMIC DNA]</scope>
    <source>
        <strain evidence="1 3">CDC#1407-AL-14</strain>
    </source>
</reference>
<evidence type="ECO:0000313" key="1">
    <source>
        <dbReference type="EMBL" id="KTC75372.1"/>
    </source>
</evidence>
<name>A0A378IF58_9GAMM</name>
<keyword evidence="3" id="KW-1185">Reference proteome</keyword>
<dbReference type="Proteomes" id="UP000054735">
    <property type="component" value="Unassembled WGS sequence"/>
</dbReference>
<dbReference type="EMBL" id="LNXT01000005">
    <property type="protein sequence ID" value="KTC75372.1"/>
    <property type="molecule type" value="Genomic_DNA"/>
</dbReference>
<dbReference type="Proteomes" id="UP000255066">
    <property type="component" value="Unassembled WGS sequence"/>
</dbReference>
<dbReference type="AlphaFoldDB" id="A0A378IF58"/>
<gene>
    <name evidence="1" type="ORF">Lbir_0517</name>
    <name evidence="2" type="ORF">NCTC12437_02960</name>
</gene>
<dbReference type="RefSeq" id="WP_058522630.1">
    <property type="nucleotide sequence ID" value="NZ_CAAAHV010000048.1"/>
</dbReference>
<sequence length="201" mass="22661">MPNFLAEKIKKRIHDKGDGWCFTPADFSDIANNDVVRQTLSRLNKVGFIDRLAHGVYYLPKYHDSLGKLPPKMEAIIDAIQNAYHIKCQPTGAYAANLLGLSEQVPTNIVLLTNGPSKKIQIGNKKLIFKRTTPKNMETAGTITGLVIQAMKYIGKEHIDTKYLNQIRSRLSEEQLKRINREIHLAPAWIAKLIKSEVIGE</sequence>
<reference evidence="2 4" key="2">
    <citation type="submission" date="2018-06" db="EMBL/GenBank/DDBJ databases">
        <authorList>
            <consortium name="Pathogen Informatics"/>
            <person name="Doyle S."/>
        </authorList>
    </citation>
    <scope>NUCLEOTIDE SEQUENCE [LARGE SCALE GENOMIC DNA]</scope>
    <source>
        <strain evidence="2 4">NCTC12437</strain>
    </source>
</reference>
<dbReference type="STRING" id="28083.Lbir_0517"/>
<dbReference type="EMBL" id="UGNW01000001">
    <property type="protein sequence ID" value="STX33141.1"/>
    <property type="molecule type" value="Genomic_DNA"/>
</dbReference>
<dbReference type="Pfam" id="PF19570">
    <property type="entry name" value="DUF6088"/>
    <property type="match status" value="1"/>
</dbReference>
<evidence type="ECO:0008006" key="5">
    <source>
        <dbReference type="Google" id="ProtNLM"/>
    </source>
</evidence>
<evidence type="ECO:0000313" key="3">
    <source>
        <dbReference type="Proteomes" id="UP000054735"/>
    </source>
</evidence>
<protein>
    <recommendedName>
        <fullName evidence="5">Type IV toxin-antitoxin system AbiEi family antitoxin domain-containing protein</fullName>
    </recommendedName>
</protein>
<proteinExistence type="predicted"/>
<evidence type="ECO:0000313" key="2">
    <source>
        <dbReference type="EMBL" id="STX33141.1"/>
    </source>
</evidence>
<accession>A0A378IF58</accession>